<organism evidence="1 2">
    <name type="scientific">Trachymyrmex septentrionalis</name>
    <dbReference type="NCBI Taxonomy" id="34720"/>
    <lineage>
        <taxon>Eukaryota</taxon>
        <taxon>Metazoa</taxon>
        <taxon>Ecdysozoa</taxon>
        <taxon>Arthropoda</taxon>
        <taxon>Hexapoda</taxon>
        <taxon>Insecta</taxon>
        <taxon>Pterygota</taxon>
        <taxon>Neoptera</taxon>
        <taxon>Endopterygota</taxon>
        <taxon>Hymenoptera</taxon>
        <taxon>Apocrita</taxon>
        <taxon>Aculeata</taxon>
        <taxon>Formicoidea</taxon>
        <taxon>Formicidae</taxon>
        <taxon>Myrmicinae</taxon>
        <taxon>Trachymyrmex</taxon>
    </lineage>
</organism>
<protein>
    <submittedName>
        <fullName evidence="1">Uncharacterized protein</fullName>
    </submittedName>
</protein>
<keyword evidence="2" id="KW-1185">Reference proteome</keyword>
<accession>A0A195FQL6</accession>
<name>A0A195FQL6_9HYME</name>
<proteinExistence type="predicted"/>
<dbReference type="EMBL" id="KQ981305">
    <property type="protein sequence ID" value="KYN42758.1"/>
    <property type="molecule type" value="Genomic_DNA"/>
</dbReference>
<dbReference type="Proteomes" id="UP000078541">
    <property type="component" value="Unassembled WGS sequence"/>
</dbReference>
<sequence>MQELTESDWERVWRGEEEEDTLTGTIDKEENHPIMCARVLHRNVAIATAGYQLAFWLAESEGCPPESGAEVIPSTYTASYQRLEKRVKIRRRRRLKVIVIFSQNKLMPTLLIFGPPCTICRRGITPVSSNVSALRTRDIYPLAGAITFFTLVELYRRCVYATWTKTEEPDRASLSTFFHVLITSGLRGSGCVVWCKEHVITRSSAIDSSGG</sequence>
<evidence type="ECO:0000313" key="2">
    <source>
        <dbReference type="Proteomes" id="UP000078541"/>
    </source>
</evidence>
<gene>
    <name evidence="1" type="ORF">ALC56_02560</name>
</gene>
<reference evidence="1 2" key="1">
    <citation type="submission" date="2016-03" db="EMBL/GenBank/DDBJ databases">
        <title>Trachymyrmex septentrionalis WGS genome.</title>
        <authorList>
            <person name="Nygaard S."/>
            <person name="Hu H."/>
            <person name="Boomsma J."/>
            <person name="Zhang G."/>
        </authorList>
    </citation>
    <scope>NUCLEOTIDE SEQUENCE [LARGE SCALE GENOMIC DNA]</scope>
    <source>
        <strain evidence="1">Tsep2-gDNA-1</strain>
        <tissue evidence="1">Whole body</tissue>
    </source>
</reference>
<dbReference type="AlphaFoldDB" id="A0A195FQL6"/>
<evidence type="ECO:0000313" key="1">
    <source>
        <dbReference type="EMBL" id="KYN42758.1"/>
    </source>
</evidence>